<feature type="transmembrane region" description="Helical" evidence="7">
    <location>
        <begin position="12"/>
        <end position="30"/>
    </location>
</feature>
<name>A0A7D4BNH8_9BACL</name>
<dbReference type="PANTHER" id="PTHR42709:SF6">
    <property type="entry name" value="UNDECAPRENYL PHOSPHATE TRANSPORTER A"/>
    <property type="match status" value="1"/>
</dbReference>
<dbReference type="InterPro" id="IPR032816">
    <property type="entry name" value="VTT_dom"/>
</dbReference>
<evidence type="ECO:0000256" key="3">
    <source>
        <dbReference type="ARBA" id="ARBA00022475"/>
    </source>
</evidence>
<evidence type="ECO:0000313" key="9">
    <source>
        <dbReference type="EMBL" id="QKG83291.1"/>
    </source>
</evidence>
<keyword evidence="10" id="KW-1185">Reference proteome</keyword>
<keyword evidence="3" id="KW-1003">Cell membrane</keyword>
<dbReference type="Proteomes" id="UP000503088">
    <property type="component" value="Chromosome"/>
</dbReference>
<dbReference type="GO" id="GO:0005886">
    <property type="term" value="C:plasma membrane"/>
    <property type="evidence" value="ECO:0007669"/>
    <property type="project" value="UniProtKB-SubCell"/>
</dbReference>
<evidence type="ECO:0000256" key="5">
    <source>
        <dbReference type="ARBA" id="ARBA00022989"/>
    </source>
</evidence>
<keyword evidence="5 7" id="KW-1133">Transmembrane helix</keyword>
<evidence type="ECO:0000259" key="8">
    <source>
        <dbReference type="Pfam" id="PF09335"/>
    </source>
</evidence>
<feature type="transmembrane region" description="Helical" evidence="7">
    <location>
        <begin position="50"/>
        <end position="71"/>
    </location>
</feature>
<dbReference type="PANTHER" id="PTHR42709">
    <property type="entry name" value="ALKALINE PHOSPHATASE LIKE PROTEIN"/>
    <property type="match status" value="1"/>
</dbReference>
<proteinExistence type="inferred from homology"/>
<feature type="domain" description="VTT" evidence="8">
    <location>
        <begin position="30"/>
        <end position="160"/>
    </location>
</feature>
<evidence type="ECO:0000313" key="10">
    <source>
        <dbReference type="Proteomes" id="UP000503088"/>
    </source>
</evidence>
<comment type="subcellular location">
    <subcellularLocation>
        <location evidence="1">Cell membrane</location>
        <topology evidence="1">Multi-pass membrane protein</topology>
    </subcellularLocation>
</comment>
<feature type="transmembrane region" description="Helical" evidence="7">
    <location>
        <begin position="168"/>
        <end position="197"/>
    </location>
</feature>
<dbReference type="RefSeq" id="WP_173219757.1">
    <property type="nucleotide sequence ID" value="NZ_CP048104.1"/>
</dbReference>
<dbReference type="KEGG" id="kpul:GXN76_01620"/>
<evidence type="ECO:0000256" key="1">
    <source>
        <dbReference type="ARBA" id="ARBA00004651"/>
    </source>
</evidence>
<protein>
    <submittedName>
        <fullName evidence="9">DedA family protein</fullName>
    </submittedName>
</protein>
<evidence type="ECO:0000256" key="2">
    <source>
        <dbReference type="ARBA" id="ARBA00010792"/>
    </source>
</evidence>
<comment type="similarity">
    <text evidence="2">Belongs to the DedA family.</text>
</comment>
<evidence type="ECO:0000256" key="4">
    <source>
        <dbReference type="ARBA" id="ARBA00022692"/>
    </source>
</evidence>
<dbReference type="Pfam" id="PF09335">
    <property type="entry name" value="VTT_dom"/>
    <property type="match status" value="1"/>
</dbReference>
<reference evidence="9 10" key="1">
    <citation type="submission" date="2020-01" db="EMBL/GenBank/DDBJ databases">
        <authorList>
            <person name="Gulvik C.A."/>
            <person name="Batra D.G."/>
        </authorList>
    </citation>
    <scope>NUCLEOTIDE SEQUENCE [LARGE SCALE GENOMIC DNA]</scope>
    <source>
        <strain evidence="9 10">W9323</strain>
    </source>
</reference>
<gene>
    <name evidence="9" type="ORF">GXN76_01620</name>
</gene>
<feature type="transmembrane region" description="Helical" evidence="7">
    <location>
        <begin position="139"/>
        <end position="162"/>
    </location>
</feature>
<keyword evidence="6 7" id="KW-0472">Membrane</keyword>
<dbReference type="AlphaFoldDB" id="A0A7D4BNH8"/>
<keyword evidence="4 7" id="KW-0812">Transmembrane</keyword>
<accession>A0A7D4BNH8</accession>
<evidence type="ECO:0000256" key="6">
    <source>
        <dbReference type="ARBA" id="ARBA00023136"/>
    </source>
</evidence>
<evidence type="ECO:0000256" key="7">
    <source>
        <dbReference type="SAM" id="Phobius"/>
    </source>
</evidence>
<sequence length="202" mass="22908">MDEWITQLIEELGYFGLFLVMVLENLFPPIPSELVLPFGGFMTTRTNLTLVGVTVVTTTGSVLGAILLYGLGRLVDKKRLETIVERWGHVLRVSKGDIRRANKWFDRYGIWTICFCRMIPLVRSLVSIPAGMAHMNLTLFLLFTVLGTASWNIILVALGAVFGETWPIILPFIQIYSTLVYGVIIAFLLCSIIWYVLRHRRS</sequence>
<organism evidence="9 10">
    <name type="scientific">Kroppenstedtia pulmonis</name>
    <dbReference type="NCBI Taxonomy" id="1380685"/>
    <lineage>
        <taxon>Bacteria</taxon>
        <taxon>Bacillati</taxon>
        <taxon>Bacillota</taxon>
        <taxon>Bacilli</taxon>
        <taxon>Bacillales</taxon>
        <taxon>Thermoactinomycetaceae</taxon>
        <taxon>Kroppenstedtia</taxon>
    </lineage>
</organism>
<dbReference type="EMBL" id="CP048104">
    <property type="protein sequence ID" value="QKG83291.1"/>
    <property type="molecule type" value="Genomic_DNA"/>
</dbReference>
<dbReference type="InterPro" id="IPR051311">
    <property type="entry name" value="DedA_domain"/>
</dbReference>